<proteinExistence type="predicted"/>
<dbReference type="AlphaFoldDB" id="A0A1I3CFL7"/>
<evidence type="ECO:0000313" key="2">
    <source>
        <dbReference type="EMBL" id="SFH73292.1"/>
    </source>
</evidence>
<dbReference type="Proteomes" id="UP000183635">
    <property type="component" value="Unassembled WGS sequence"/>
</dbReference>
<evidence type="ECO:0000313" key="3">
    <source>
        <dbReference type="Proteomes" id="UP000183635"/>
    </source>
</evidence>
<evidence type="ECO:0000256" key="1">
    <source>
        <dbReference type="SAM" id="MobiDB-lite"/>
    </source>
</evidence>
<feature type="compositionally biased region" description="Polar residues" evidence="1">
    <location>
        <begin position="13"/>
        <end position="30"/>
    </location>
</feature>
<organism evidence="2 3">
    <name type="scientific">Paracoccus aminovorans</name>
    <dbReference type="NCBI Taxonomy" id="34004"/>
    <lineage>
        <taxon>Bacteria</taxon>
        <taxon>Pseudomonadati</taxon>
        <taxon>Pseudomonadota</taxon>
        <taxon>Alphaproteobacteria</taxon>
        <taxon>Rhodobacterales</taxon>
        <taxon>Paracoccaceae</taxon>
        <taxon>Paracoccus</taxon>
    </lineage>
</organism>
<sequence length="49" mass="5145">MEVPTLGTDKENPNPQKTDPQQEQSGSTGKQPGDGDKSSSAEQKSGQSK</sequence>
<keyword evidence="3" id="KW-1185">Reference proteome</keyword>
<dbReference type="EMBL" id="FOPU01000030">
    <property type="protein sequence ID" value="SFH73292.1"/>
    <property type="molecule type" value="Genomic_DNA"/>
</dbReference>
<reference evidence="2 3" key="1">
    <citation type="submission" date="2016-10" db="EMBL/GenBank/DDBJ databases">
        <authorList>
            <person name="de Groot N.N."/>
        </authorList>
    </citation>
    <scope>NUCLEOTIDE SEQUENCE [LARGE SCALE GENOMIC DNA]</scope>
    <source>
        <strain evidence="2 3">DSM 8537</strain>
    </source>
</reference>
<protein>
    <submittedName>
        <fullName evidence="2">Uncharacterized protein</fullName>
    </submittedName>
</protein>
<feature type="compositionally biased region" description="Polar residues" evidence="1">
    <location>
        <begin position="40"/>
        <end position="49"/>
    </location>
</feature>
<feature type="region of interest" description="Disordered" evidence="1">
    <location>
        <begin position="1"/>
        <end position="49"/>
    </location>
</feature>
<gene>
    <name evidence="2" type="ORF">SAMN04488021_13046</name>
</gene>
<name>A0A1I3CFL7_9RHOB</name>
<accession>A0A1I3CFL7</accession>